<dbReference type="InterPro" id="IPR036681">
    <property type="entry name" value="PgpA-like_sf"/>
</dbReference>
<evidence type="ECO:0000313" key="1">
    <source>
        <dbReference type="EMBL" id="PSN90723.1"/>
    </source>
</evidence>
<sequence>MEAYEACHPTLYDPGSHHLQPSYGWKISEVVVVRRVGRLHVGTSGANLVVELPSVCQALSDAPWNGGLANVRYVVNHRVPEDFNCGSPIKEMLSALSHLGIPPEEALGLMTAADVTRFSVKMRRMQGVSVISLATVGLTNTRGVMEPPPRANTCSTVNLIVFCDCRATQPAMVNALQTAVEAKCSLFRLLDVRSSTSGVPAAGTSTDTTTVIFSGVGRRLEYGGTATVLGYLVGLTVTECLLEQLRTSKFIGRSVLERLRERGVSMDDLVEAAVGGIVGSKPDSFEQRFLAELRAALNDPNVASLIIAALRLEDEAEFDMIPTLPKKLHDADPVQVTADEDIGEMIARYLAGTMGIHNFHHYDRLKPGCLGRLPMFLDDALCGLIGGVASKVFSGIGRAK</sequence>
<protein>
    <recommendedName>
        <fullName evidence="3">YutG/PgpA domain-containing protein</fullName>
    </recommendedName>
</protein>
<dbReference type="PANTHER" id="PTHR35336">
    <property type="entry name" value="ADENOSYLCOBINAMIDE AMIDOHYDROLASE"/>
    <property type="match status" value="1"/>
</dbReference>
<dbReference type="GO" id="GO:0006629">
    <property type="term" value="P:lipid metabolic process"/>
    <property type="evidence" value="ECO:0007669"/>
    <property type="project" value="InterPro"/>
</dbReference>
<dbReference type="Gene3D" id="1.10.3760.10">
    <property type="entry name" value="PgpA-like"/>
    <property type="match status" value="1"/>
</dbReference>
<dbReference type="Proteomes" id="UP000240490">
    <property type="component" value="Unassembled WGS sequence"/>
</dbReference>
<organism evidence="1 2">
    <name type="scientific">Candidatus Marsarchaeota G2 archaeon ECH_B_SAG-M15</name>
    <dbReference type="NCBI Taxonomy" id="1978162"/>
    <lineage>
        <taxon>Archaea</taxon>
        <taxon>Candidatus Marsarchaeota</taxon>
        <taxon>Candidatus Marsarchaeota group 2</taxon>
    </lineage>
</organism>
<dbReference type="AlphaFoldDB" id="A0A2R6AWP2"/>
<dbReference type="EMBL" id="NEXJ01000072">
    <property type="protein sequence ID" value="PSN90723.1"/>
    <property type="molecule type" value="Genomic_DNA"/>
</dbReference>
<dbReference type="PANTHER" id="PTHR35336:SF5">
    <property type="entry name" value="ADENOSYLCOBINAMIDE AMIDOHYDROLASE"/>
    <property type="match status" value="1"/>
</dbReference>
<dbReference type="Pfam" id="PF01955">
    <property type="entry name" value="CbiZ"/>
    <property type="match status" value="1"/>
</dbReference>
<proteinExistence type="predicted"/>
<name>A0A2R6AWP2_9ARCH</name>
<dbReference type="InterPro" id="IPR052209">
    <property type="entry name" value="CbiZ"/>
</dbReference>
<evidence type="ECO:0000313" key="2">
    <source>
        <dbReference type="Proteomes" id="UP000240490"/>
    </source>
</evidence>
<dbReference type="InterPro" id="IPR002808">
    <property type="entry name" value="AdoCbi_amidolase"/>
</dbReference>
<evidence type="ECO:0008006" key="3">
    <source>
        <dbReference type="Google" id="ProtNLM"/>
    </source>
</evidence>
<dbReference type="GO" id="GO:0008962">
    <property type="term" value="F:phosphatidylglycerophosphatase activity"/>
    <property type="evidence" value="ECO:0007669"/>
    <property type="project" value="InterPro"/>
</dbReference>
<comment type="caution">
    <text evidence="1">The sequence shown here is derived from an EMBL/GenBank/DDBJ whole genome shotgun (WGS) entry which is preliminary data.</text>
</comment>
<gene>
    <name evidence="1" type="ORF">B9Q08_04075</name>
</gene>
<reference evidence="1 2" key="1">
    <citation type="submission" date="2017-04" db="EMBL/GenBank/DDBJ databases">
        <title>Novel microbial lineages endemic to geothermal iron-oxide mats fill important gaps in the evolutionary history of Archaea.</title>
        <authorList>
            <person name="Jay Z.J."/>
            <person name="Beam J.P."/>
            <person name="Dlakic M."/>
            <person name="Rusch D.B."/>
            <person name="Kozubal M.A."/>
            <person name="Inskeep W.P."/>
        </authorList>
    </citation>
    <scope>NUCLEOTIDE SEQUENCE [LARGE SCALE GENOMIC DNA]</scope>
    <source>
        <strain evidence="1">ECH_B_SAG-M15</strain>
    </source>
</reference>
<dbReference type="SUPFAM" id="SSF101307">
    <property type="entry name" value="YutG-like"/>
    <property type="match status" value="1"/>
</dbReference>
<accession>A0A2R6AWP2</accession>